<dbReference type="RefSeq" id="WP_007698299.1">
    <property type="nucleotide sequence ID" value="NZ_AOIQ01000008.1"/>
</dbReference>
<organism evidence="1 2">
    <name type="scientific">Halovivax asiaticus JCM 14624</name>
    <dbReference type="NCBI Taxonomy" id="1227490"/>
    <lineage>
        <taxon>Archaea</taxon>
        <taxon>Methanobacteriati</taxon>
        <taxon>Methanobacteriota</taxon>
        <taxon>Stenosarchaea group</taxon>
        <taxon>Halobacteria</taxon>
        <taxon>Halobacteriales</taxon>
        <taxon>Natrialbaceae</taxon>
        <taxon>Halovivax</taxon>
    </lineage>
</organism>
<name>M0BNV8_9EURY</name>
<proteinExistence type="predicted"/>
<evidence type="ECO:0000313" key="1">
    <source>
        <dbReference type="EMBL" id="ELZ12566.1"/>
    </source>
</evidence>
<dbReference type="AlphaFoldDB" id="M0BNV8"/>
<protein>
    <submittedName>
        <fullName evidence="1">Uncharacterized protein</fullName>
    </submittedName>
</protein>
<dbReference type="OrthoDB" id="204520at2157"/>
<gene>
    <name evidence="1" type="ORF">C479_04197</name>
</gene>
<sequence>MGRYEYDEPVPDEPCERCCADLEETHWAKLRAIPDGPSASGYRESEKRVCVDCLAALGMLEFEMNGVSGGGSEPV</sequence>
<keyword evidence="2" id="KW-1185">Reference proteome</keyword>
<comment type="caution">
    <text evidence="1">The sequence shown here is derived from an EMBL/GenBank/DDBJ whole genome shotgun (WGS) entry which is preliminary data.</text>
</comment>
<accession>M0BNV8</accession>
<evidence type="ECO:0000313" key="2">
    <source>
        <dbReference type="Proteomes" id="UP000011560"/>
    </source>
</evidence>
<dbReference type="EMBL" id="AOIQ01000008">
    <property type="protein sequence ID" value="ELZ12566.1"/>
    <property type="molecule type" value="Genomic_DNA"/>
</dbReference>
<reference evidence="1 2" key="1">
    <citation type="journal article" date="2014" name="PLoS Genet.">
        <title>Phylogenetically driven sequencing of extremely halophilic archaea reveals strategies for static and dynamic osmo-response.</title>
        <authorList>
            <person name="Becker E.A."/>
            <person name="Seitzer P.M."/>
            <person name="Tritt A."/>
            <person name="Larsen D."/>
            <person name="Krusor M."/>
            <person name="Yao A.I."/>
            <person name="Wu D."/>
            <person name="Madern D."/>
            <person name="Eisen J.A."/>
            <person name="Darling A.E."/>
            <person name="Facciotti M.T."/>
        </authorList>
    </citation>
    <scope>NUCLEOTIDE SEQUENCE [LARGE SCALE GENOMIC DNA]</scope>
    <source>
        <strain evidence="1 2">JCM 14624</strain>
    </source>
</reference>
<dbReference type="Proteomes" id="UP000011560">
    <property type="component" value="Unassembled WGS sequence"/>
</dbReference>